<organism evidence="2 3">
    <name type="scientific">Rubroshorea leprosula</name>
    <dbReference type="NCBI Taxonomy" id="152421"/>
    <lineage>
        <taxon>Eukaryota</taxon>
        <taxon>Viridiplantae</taxon>
        <taxon>Streptophyta</taxon>
        <taxon>Embryophyta</taxon>
        <taxon>Tracheophyta</taxon>
        <taxon>Spermatophyta</taxon>
        <taxon>Magnoliopsida</taxon>
        <taxon>eudicotyledons</taxon>
        <taxon>Gunneridae</taxon>
        <taxon>Pentapetalae</taxon>
        <taxon>rosids</taxon>
        <taxon>malvids</taxon>
        <taxon>Malvales</taxon>
        <taxon>Dipterocarpaceae</taxon>
        <taxon>Rubroshorea</taxon>
    </lineage>
</organism>
<feature type="domain" description="Protein kinase" evidence="1">
    <location>
        <begin position="81"/>
        <end position="153"/>
    </location>
</feature>
<dbReference type="SUPFAM" id="SSF56112">
    <property type="entry name" value="Protein kinase-like (PK-like)"/>
    <property type="match status" value="1"/>
</dbReference>
<dbReference type="InterPro" id="IPR000719">
    <property type="entry name" value="Prot_kinase_dom"/>
</dbReference>
<name>A0AAV5MU59_9ROSI</name>
<protein>
    <recommendedName>
        <fullName evidence="1">Protein kinase domain-containing protein</fullName>
    </recommendedName>
</protein>
<dbReference type="GO" id="GO:0005524">
    <property type="term" value="F:ATP binding"/>
    <property type="evidence" value="ECO:0007669"/>
    <property type="project" value="InterPro"/>
</dbReference>
<evidence type="ECO:0000313" key="3">
    <source>
        <dbReference type="Proteomes" id="UP001054252"/>
    </source>
</evidence>
<comment type="caution">
    <text evidence="2">The sequence shown here is derived from an EMBL/GenBank/DDBJ whole genome shotgun (WGS) entry which is preliminary data.</text>
</comment>
<dbReference type="PANTHER" id="PTHR32444:SF234">
    <property type="entry name" value="RECEPTOR-LIKE SERINE_THREONINE-PROTEIN KINASE"/>
    <property type="match status" value="1"/>
</dbReference>
<evidence type="ECO:0000313" key="2">
    <source>
        <dbReference type="EMBL" id="GKV52368.1"/>
    </source>
</evidence>
<sequence>MAYTHLDSREKGSGCAIWFGDLIDFKQFHDGGQDPCILISGSESGREKNLVGSGRSKKGQNEEMEVQFFNLPIIAKATNYFSINKRLGEGGSRPGYKETALIANGQEIAVKRLSRSSGQGLSKFENEVALIAKLQHWNLVKLLDAASKERRKC</sequence>
<accession>A0AAV5MU59</accession>
<dbReference type="PANTHER" id="PTHR32444">
    <property type="entry name" value="BULB-TYPE LECTIN DOMAIN-CONTAINING PROTEIN"/>
    <property type="match status" value="1"/>
</dbReference>
<dbReference type="GO" id="GO:0004672">
    <property type="term" value="F:protein kinase activity"/>
    <property type="evidence" value="ECO:0007669"/>
    <property type="project" value="InterPro"/>
</dbReference>
<evidence type="ECO:0000259" key="1">
    <source>
        <dbReference type="PROSITE" id="PS50011"/>
    </source>
</evidence>
<dbReference type="AlphaFoldDB" id="A0AAV5MU59"/>
<dbReference type="Gene3D" id="3.30.200.20">
    <property type="entry name" value="Phosphorylase Kinase, domain 1"/>
    <property type="match status" value="1"/>
</dbReference>
<dbReference type="InterPro" id="IPR011009">
    <property type="entry name" value="Kinase-like_dom_sf"/>
</dbReference>
<gene>
    <name evidence="2" type="ORF">SLEP1_g58955</name>
</gene>
<keyword evidence="3" id="KW-1185">Reference proteome</keyword>
<dbReference type="Proteomes" id="UP001054252">
    <property type="component" value="Unassembled WGS sequence"/>
</dbReference>
<dbReference type="PROSITE" id="PS50011">
    <property type="entry name" value="PROTEIN_KINASE_DOM"/>
    <property type="match status" value="1"/>
</dbReference>
<proteinExistence type="predicted"/>
<dbReference type="EMBL" id="BPVZ01000684">
    <property type="protein sequence ID" value="GKV52368.1"/>
    <property type="molecule type" value="Genomic_DNA"/>
</dbReference>
<reference evidence="2 3" key="1">
    <citation type="journal article" date="2021" name="Commun. Biol.">
        <title>The genome of Shorea leprosula (Dipterocarpaceae) highlights the ecological relevance of drought in aseasonal tropical rainforests.</title>
        <authorList>
            <person name="Ng K.K.S."/>
            <person name="Kobayashi M.J."/>
            <person name="Fawcett J.A."/>
            <person name="Hatakeyama M."/>
            <person name="Paape T."/>
            <person name="Ng C.H."/>
            <person name="Ang C.C."/>
            <person name="Tnah L.H."/>
            <person name="Lee C.T."/>
            <person name="Nishiyama T."/>
            <person name="Sese J."/>
            <person name="O'Brien M.J."/>
            <person name="Copetti D."/>
            <person name="Mohd Noor M.I."/>
            <person name="Ong R.C."/>
            <person name="Putra M."/>
            <person name="Sireger I.Z."/>
            <person name="Indrioko S."/>
            <person name="Kosugi Y."/>
            <person name="Izuno A."/>
            <person name="Isagi Y."/>
            <person name="Lee S.L."/>
            <person name="Shimizu K.K."/>
        </authorList>
    </citation>
    <scope>NUCLEOTIDE SEQUENCE [LARGE SCALE GENOMIC DNA]</scope>
    <source>
        <strain evidence="2">214</strain>
    </source>
</reference>